<evidence type="ECO:0000256" key="2">
    <source>
        <dbReference type="SAM" id="Phobius"/>
    </source>
</evidence>
<keyword evidence="1" id="KW-0175">Coiled coil</keyword>
<dbReference type="AlphaFoldDB" id="A0A4U5TTX1"/>
<feature type="transmembrane region" description="Helical" evidence="2">
    <location>
        <begin position="252"/>
        <end position="279"/>
    </location>
</feature>
<reference evidence="3 4" key="1">
    <citation type="submission" date="2019-01" db="EMBL/GenBank/DDBJ databases">
        <title>Genome Assembly of Collichthys lucidus.</title>
        <authorList>
            <person name="Cai M."/>
            <person name="Xiao S."/>
        </authorList>
    </citation>
    <scope>NUCLEOTIDE SEQUENCE [LARGE SCALE GENOMIC DNA]</scope>
    <source>
        <strain evidence="3">JT15FE1705JMU</strain>
        <tissue evidence="3">Muscle</tissue>
    </source>
</reference>
<name>A0A4U5TTX1_COLLU</name>
<evidence type="ECO:0000256" key="1">
    <source>
        <dbReference type="SAM" id="Coils"/>
    </source>
</evidence>
<dbReference type="Proteomes" id="UP000298787">
    <property type="component" value="Unassembled WGS sequence"/>
</dbReference>
<protein>
    <submittedName>
        <fullName evidence="3">Uncharacterized protein</fullName>
    </submittedName>
</protein>
<feature type="coiled-coil region" evidence="1">
    <location>
        <begin position="1"/>
        <end position="28"/>
    </location>
</feature>
<dbReference type="EMBL" id="ML142788">
    <property type="protein sequence ID" value="TKS64987.1"/>
    <property type="molecule type" value="Genomic_DNA"/>
</dbReference>
<evidence type="ECO:0000313" key="3">
    <source>
        <dbReference type="EMBL" id="TKS64987.1"/>
    </source>
</evidence>
<keyword evidence="4" id="KW-1185">Reference proteome</keyword>
<proteinExistence type="predicted"/>
<feature type="transmembrane region" description="Helical" evidence="2">
    <location>
        <begin position="204"/>
        <end position="231"/>
    </location>
</feature>
<organism evidence="3 4">
    <name type="scientific">Collichthys lucidus</name>
    <name type="common">Big head croaker</name>
    <name type="synonym">Sciaena lucida</name>
    <dbReference type="NCBI Taxonomy" id="240159"/>
    <lineage>
        <taxon>Eukaryota</taxon>
        <taxon>Metazoa</taxon>
        <taxon>Chordata</taxon>
        <taxon>Craniata</taxon>
        <taxon>Vertebrata</taxon>
        <taxon>Euteleostomi</taxon>
        <taxon>Actinopterygii</taxon>
        <taxon>Neopterygii</taxon>
        <taxon>Teleostei</taxon>
        <taxon>Neoteleostei</taxon>
        <taxon>Acanthomorphata</taxon>
        <taxon>Eupercaria</taxon>
        <taxon>Sciaenidae</taxon>
        <taxon>Collichthys</taxon>
    </lineage>
</organism>
<accession>A0A4U5TTX1</accession>
<keyword evidence="2" id="KW-1133">Transmembrane helix</keyword>
<feature type="transmembrane region" description="Helical" evidence="2">
    <location>
        <begin position="54"/>
        <end position="80"/>
    </location>
</feature>
<evidence type="ECO:0000313" key="4">
    <source>
        <dbReference type="Proteomes" id="UP000298787"/>
    </source>
</evidence>
<sequence>MKKKKKKKKEEEEEEEEAAAEVDRVSTLMLMHMGARQLSTWGQKQFSHGNLLRTALVIVGLIQFLMVIWLVPGLIITRYAAERSAMLGYVSENMSHVSHSCVLYRHKLRSLSRPGRGAFESLISTSKDLLRNKLSIPSNKHILNANRFKGQLGATITVITSLIVGFLTLPNNILYFIDNKHGVTTSGAGHREPSPSSRPDHEYVYIHAGIALITLGCLAMIVSIVLSYFAAKSKRKMYASEGPRWDAESTKTSRTVMACLIMMNVELFMAVIAGCMELLYRPLISDASRLHNVECTIAVFNIVIYAMYVPTMVLTSTILKAKQESVPADVHRDILEAVTVPVPRDYVGGRSPSPYNSHSSFI</sequence>
<feature type="transmembrane region" description="Helical" evidence="2">
    <location>
        <begin position="299"/>
        <end position="319"/>
    </location>
</feature>
<keyword evidence="2" id="KW-0472">Membrane</keyword>
<feature type="transmembrane region" description="Helical" evidence="2">
    <location>
        <begin position="152"/>
        <end position="177"/>
    </location>
</feature>
<keyword evidence="2" id="KW-0812">Transmembrane</keyword>
<gene>
    <name evidence="3" type="ORF">D9C73_027779</name>
</gene>